<protein>
    <submittedName>
        <fullName evidence="2">MazG nucleotide pyrophosphohydrolase</fullName>
    </submittedName>
</protein>
<dbReference type="Pfam" id="PF03819">
    <property type="entry name" value="MazG"/>
    <property type="match status" value="1"/>
</dbReference>
<dbReference type="SUPFAM" id="SSF101386">
    <property type="entry name" value="all-alpha NTP pyrophosphatases"/>
    <property type="match status" value="1"/>
</dbReference>
<evidence type="ECO:0000313" key="2">
    <source>
        <dbReference type="EMBL" id="KKT51330.1"/>
    </source>
</evidence>
<dbReference type="InterPro" id="IPR011411">
    <property type="entry name" value="MazG-related_YvdC"/>
</dbReference>
<evidence type="ECO:0000313" key="3">
    <source>
        <dbReference type="Proteomes" id="UP000034006"/>
    </source>
</evidence>
<dbReference type="STRING" id="1618387.UW44_C0013G0050"/>
<sequence length="100" mass="11824">MKKLQEYIAKMNKERGFEDTTIPELFMYLSEEVGEMAKAARQATKMHTDSASEKFELAHEMADVLSYLLDIANRFDIDLEKSFWEKEEINKQRVWNKKGE</sequence>
<gene>
    <name evidence="2" type="ORF">UW44_C0013G0050</name>
</gene>
<evidence type="ECO:0000259" key="1">
    <source>
        <dbReference type="Pfam" id="PF03819"/>
    </source>
</evidence>
<dbReference type="Proteomes" id="UP000034006">
    <property type="component" value="Unassembled WGS sequence"/>
</dbReference>
<dbReference type="AlphaFoldDB" id="A0A0G1HWM4"/>
<dbReference type="GO" id="GO:0016787">
    <property type="term" value="F:hydrolase activity"/>
    <property type="evidence" value="ECO:0007669"/>
    <property type="project" value="UniProtKB-KW"/>
</dbReference>
<dbReference type="Gene3D" id="1.10.287.1080">
    <property type="entry name" value="MazG-like"/>
    <property type="match status" value="1"/>
</dbReference>
<name>A0A0G1HWM4_9BACT</name>
<organism evidence="2 3">
    <name type="scientific">Candidatus Collierbacteria bacterium GW2011_GWB2_44_22</name>
    <dbReference type="NCBI Taxonomy" id="1618387"/>
    <lineage>
        <taxon>Bacteria</taxon>
        <taxon>Candidatus Collieribacteriota</taxon>
    </lineage>
</organism>
<accession>A0A0G1HWM4</accession>
<proteinExistence type="predicted"/>
<feature type="domain" description="NTP pyrophosphohydrolase MazG-like" evidence="1">
    <location>
        <begin position="25"/>
        <end position="83"/>
    </location>
</feature>
<dbReference type="EMBL" id="LCIH01000013">
    <property type="protein sequence ID" value="KKT51330.1"/>
    <property type="molecule type" value="Genomic_DNA"/>
</dbReference>
<keyword evidence="2" id="KW-0378">Hydrolase</keyword>
<reference evidence="2 3" key="1">
    <citation type="journal article" date="2015" name="Nature">
        <title>rRNA introns, odd ribosomes, and small enigmatic genomes across a large radiation of phyla.</title>
        <authorList>
            <person name="Brown C.T."/>
            <person name="Hug L.A."/>
            <person name="Thomas B.C."/>
            <person name="Sharon I."/>
            <person name="Castelle C.J."/>
            <person name="Singh A."/>
            <person name="Wilkins M.J."/>
            <person name="Williams K.H."/>
            <person name="Banfield J.F."/>
        </authorList>
    </citation>
    <scope>NUCLEOTIDE SEQUENCE [LARGE SCALE GENOMIC DNA]</scope>
</reference>
<dbReference type="PANTHER" id="PTHR42702:SF1">
    <property type="entry name" value="REGULATORY PROTEIN FOR BETA-LACTAMASE"/>
    <property type="match status" value="1"/>
</dbReference>
<dbReference type="InterPro" id="IPR004518">
    <property type="entry name" value="MazG-like_dom"/>
</dbReference>
<dbReference type="PIRSF" id="PIRSF036521">
    <property type="entry name" value="UCP036521_pph"/>
    <property type="match status" value="1"/>
</dbReference>
<dbReference type="PANTHER" id="PTHR42702">
    <property type="entry name" value="NUCLEOTIDE PYROPHOSPHOHYDROLASE"/>
    <property type="match status" value="1"/>
</dbReference>
<comment type="caution">
    <text evidence="2">The sequence shown here is derived from an EMBL/GenBank/DDBJ whole genome shotgun (WGS) entry which is preliminary data.</text>
</comment>